<dbReference type="GO" id="GO:0009252">
    <property type="term" value="P:peptidoglycan biosynthetic process"/>
    <property type="evidence" value="ECO:0007669"/>
    <property type="project" value="UniProtKB-UniRule"/>
</dbReference>
<keyword evidence="2" id="KW-0133">Cell shape</keyword>
<dbReference type="InterPro" id="IPR043702">
    <property type="entry name" value="Lipid_II_synth_GatD"/>
</dbReference>
<dbReference type="PANTHER" id="PTHR21343">
    <property type="entry name" value="DETHIOBIOTIN SYNTHETASE"/>
    <property type="match status" value="1"/>
</dbReference>
<dbReference type="SUPFAM" id="SSF52317">
    <property type="entry name" value="Class I glutamine amidotransferase-like"/>
    <property type="match status" value="1"/>
</dbReference>
<dbReference type="HAMAP" id="MF_02213">
    <property type="entry name" value="Lipid_II_synth_GatD"/>
    <property type="match status" value="1"/>
</dbReference>
<keyword evidence="2" id="KW-0378">Hydrolase</keyword>
<comment type="subunit">
    <text evidence="2">Forms a heterodimer with MurT.</text>
</comment>
<dbReference type="PROSITE" id="PS51274">
    <property type="entry name" value="GATASE_COBBQ"/>
    <property type="match status" value="1"/>
</dbReference>
<dbReference type="InterPro" id="IPR033949">
    <property type="entry name" value="CobQ_GATase1"/>
</dbReference>
<dbReference type="PANTHER" id="PTHR21343:SF9">
    <property type="entry name" value="LIPID II ISOGLUTAMINYL SYNTHASE (GLUTAMINE-HYDROLYZING) SUBUNIT GATD"/>
    <property type="match status" value="1"/>
</dbReference>
<dbReference type="PATRIC" id="fig|66712.6.peg.773"/>
<comment type="similarity">
    <text evidence="2">Belongs to the CobB/CobQ family. GatD subfamily.</text>
</comment>
<comment type="catalytic activity">
    <reaction evidence="2">
        <text>L-glutamine + H2O = L-glutamate + NH4(+)</text>
        <dbReference type="Rhea" id="RHEA:15889"/>
        <dbReference type="ChEBI" id="CHEBI:15377"/>
        <dbReference type="ChEBI" id="CHEBI:28938"/>
        <dbReference type="ChEBI" id="CHEBI:29985"/>
        <dbReference type="ChEBI" id="CHEBI:58359"/>
        <dbReference type="EC" id="3.5.1.2"/>
    </reaction>
</comment>
<comment type="catalytic activity">
    <reaction evidence="2">
        <text>beta-D-GlcNAc-(1-&gt;4)-Mur2Ac(oyl-L-Ala-gamma-D-Glu-L-Lys-D-Ala-D-Ala)-di-trans,octa-cis-undecaprenyl diphosphate + L-glutamine + ATP + H2O = beta-D-GlcNAc-(1-&gt;4)-Mur2Ac(oyl-L-Ala-D-isoglutaminyl-L-Lys-D-Ala-D-Ala)-di-trans,octa-cis-undecaprenyl diphosphate + L-glutamate + ADP + phosphate + H(+)</text>
        <dbReference type="Rhea" id="RHEA:57928"/>
        <dbReference type="ChEBI" id="CHEBI:15377"/>
        <dbReference type="ChEBI" id="CHEBI:15378"/>
        <dbReference type="ChEBI" id="CHEBI:29985"/>
        <dbReference type="ChEBI" id="CHEBI:30616"/>
        <dbReference type="ChEBI" id="CHEBI:43474"/>
        <dbReference type="ChEBI" id="CHEBI:58359"/>
        <dbReference type="ChEBI" id="CHEBI:60033"/>
        <dbReference type="ChEBI" id="CHEBI:62233"/>
        <dbReference type="ChEBI" id="CHEBI:456216"/>
        <dbReference type="EC" id="6.3.5.13"/>
    </reaction>
</comment>
<dbReference type="EMBL" id="LM676427">
    <property type="protein sequence ID" value="CEP27073.1"/>
    <property type="molecule type" value="Genomic_DNA"/>
</dbReference>
<feature type="binding site" evidence="2">
    <location>
        <position position="128"/>
    </location>
    <ligand>
        <name>substrate</name>
    </ligand>
</feature>
<comment type="function">
    <text evidence="2">The lipid II isoglutaminyl synthase complex catalyzes the formation of alpha-D-isoglutamine in the cell wall lipid II stem peptide. The GatD subunit catalyzes the hydrolysis of glutamine to glutamate and ammonia. The resulting ammonia molecule is channeled to the active site of MurT.</text>
</comment>
<dbReference type="CDD" id="cd01750">
    <property type="entry name" value="GATase1_CobQ"/>
    <property type="match status" value="1"/>
</dbReference>
<comment type="pathway">
    <text evidence="2">Cell wall biogenesis; peptidoglycan biosynthesis.</text>
</comment>
<dbReference type="GO" id="GO:0008360">
    <property type="term" value="P:regulation of cell shape"/>
    <property type="evidence" value="ECO:0007669"/>
    <property type="project" value="UniProtKB-KW"/>
</dbReference>
<evidence type="ECO:0000313" key="4">
    <source>
        <dbReference type="EMBL" id="CEP27073.1"/>
    </source>
</evidence>
<dbReference type="InterPro" id="IPR011698">
    <property type="entry name" value="GATase_3"/>
</dbReference>
<dbReference type="EC" id="3.5.1.2" evidence="2"/>
<evidence type="ECO:0000256" key="2">
    <source>
        <dbReference type="HAMAP-Rule" id="MF_02213"/>
    </source>
</evidence>
<dbReference type="GO" id="GO:0140282">
    <property type="term" value="F:carbon-nitrogen ligase activity on lipid II"/>
    <property type="evidence" value="ECO:0007669"/>
    <property type="project" value="UniProtKB-UniRule"/>
</dbReference>
<sequence length="257" mass="27636">MVKPIKIVVVYQSLLGIYGDRGNGMVLAKRLSWRGIASELIMVEPGQPVPTNGAVYLLGGGEDQAQIAAVDALRADGGLFRALDDGAVLFSVCAGYQILGNSFTVGDDDTVIEGLGLLDVDTRRGPVRAVGEVLSHWMTPEGDDYLLTGFENHGGYTTLGPKAAPFARVELGVGNRGDGTDGAVQGRVMGIYPHGPLLPRNPLLADYLLGVALDRRLEPLPNEQVNDELATLRHQRINVVRHTKSLSEDTRWLGERS</sequence>
<keyword evidence="4" id="KW-0808">Transferase</keyword>
<feature type="active site" evidence="2">
    <location>
        <position position="194"/>
    </location>
</feature>
<dbReference type="GO" id="GO:0009236">
    <property type="term" value="P:cobalamin biosynthetic process"/>
    <property type="evidence" value="ECO:0007669"/>
    <property type="project" value="InterPro"/>
</dbReference>
<dbReference type="EC" id="6.3.5.13" evidence="2"/>
<accession>A0A068VPF9</accession>
<proteinExistence type="inferred from homology"/>
<dbReference type="AlphaFoldDB" id="A0A068VPF9"/>
<keyword evidence="1 2" id="KW-0315">Glutamine amidotransferase</keyword>
<organism evidence="4">
    <name type="scientific">Propionibacterium freudenreichii subsp. freudenreichii</name>
    <dbReference type="NCBI Taxonomy" id="66712"/>
    <lineage>
        <taxon>Bacteria</taxon>
        <taxon>Bacillati</taxon>
        <taxon>Actinomycetota</taxon>
        <taxon>Actinomycetes</taxon>
        <taxon>Propionibacteriales</taxon>
        <taxon>Propionibacteriaceae</taxon>
        <taxon>Propionibacterium</taxon>
    </lineage>
</organism>
<evidence type="ECO:0000259" key="3">
    <source>
        <dbReference type="Pfam" id="PF07685"/>
    </source>
</evidence>
<dbReference type="Pfam" id="PF07685">
    <property type="entry name" value="GATase_3"/>
    <property type="match status" value="1"/>
</dbReference>
<dbReference type="KEGG" id="pfre:RM25_0748"/>
<protein>
    <recommendedName>
        <fullName evidence="2">Lipid II isoglutaminyl synthase (glutamine-hydrolyzing) subunit GatD</fullName>
        <ecNumber evidence="2">6.3.5.13</ecNumber>
    </recommendedName>
    <alternativeName>
        <fullName evidence="2">Lipid II isoglutaminyl synthase glutaminase subunit</fullName>
        <ecNumber evidence="2">3.5.1.2</ecNumber>
    </alternativeName>
</protein>
<feature type="domain" description="CobB/CobQ-like glutamine amidotransferase" evidence="3">
    <location>
        <begin position="6"/>
        <end position="201"/>
    </location>
</feature>
<dbReference type="Gene3D" id="3.40.50.880">
    <property type="match status" value="1"/>
</dbReference>
<dbReference type="InterPro" id="IPR029062">
    <property type="entry name" value="Class_I_gatase-like"/>
</dbReference>
<keyword evidence="2" id="KW-0961">Cell wall biogenesis/degradation</keyword>
<reference evidence="4" key="1">
    <citation type="submission" date="2014-08" db="EMBL/GenBank/DDBJ databases">
        <authorList>
            <person name="Falentin Helene"/>
        </authorList>
    </citation>
    <scope>NUCLEOTIDE SEQUENCE</scope>
</reference>
<dbReference type="GO" id="GO:0071555">
    <property type="term" value="P:cell wall organization"/>
    <property type="evidence" value="ECO:0007669"/>
    <property type="project" value="UniProtKB-KW"/>
</dbReference>
<evidence type="ECO:0000256" key="1">
    <source>
        <dbReference type="ARBA" id="ARBA00022962"/>
    </source>
</evidence>
<gene>
    <name evidence="4" type="primary">cobB</name>
    <name evidence="4" type="synonym">cobQ</name>
    <name evidence="2" type="synonym">gatD</name>
    <name evidence="4" type="ORF">PFCIRM138_11745</name>
</gene>
<feature type="active site" description="Nucleophile" evidence="2">
    <location>
        <position position="93"/>
    </location>
</feature>
<dbReference type="RefSeq" id="WP_013160697.1">
    <property type="nucleotide sequence ID" value="NZ_CP010341.1"/>
</dbReference>
<dbReference type="UniPathway" id="UPA00219"/>
<dbReference type="GO" id="GO:0016740">
    <property type="term" value="F:transferase activity"/>
    <property type="evidence" value="ECO:0007669"/>
    <property type="project" value="UniProtKB-KW"/>
</dbReference>
<dbReference type="GO" id="GO:0004359">
    <property type="term" value="F:glutaminase activity"/>
    <property type="evidence" value="ECO:0007669"/>
    <property type="project" value="UniProtKB-UniRule"/>
</dbReference>
<keyword evidence="2" id="KW-0573">Peptidoglycan synthesis</keyword>
<keyword evidence="2" id="KW-0436">Ligase</keyword>
<name>A0A068VPF9_PROFF</name>